<feature type="compositionally biased region" description="Acidic residues" evidence="7">
    <location>
        <begin position="895"/>
        <end position="906"/>
    </location>
</feature>
<accession>D3BQN8</accession>
<feature type="compositionally biased region" description="Low complexity" evidence="7">
    <location>
        <begin position="437"/>
        <end position="451"/>
    </location>
</feature>
<keyword evidence="2 8" id="KW-0732">Signal</keyword>
<reference evidence="9 10" key="1">
    <citation type="journal article" date="2011" name="Genome Res.">
        <title>Phylogeny-wide analysis of social amoeba genomes highlights ancient origins for complex intercellular communication.</title>
        <authorList>
            <person name="Heidel A.J."/>
            <person name="Lawal H.M."/>
            <person name="Felder M."/>
            <person name="Schilde C."/>
            <person name="Helps N.R."/>
            <person name="Tunggal B."/>
            <person name="Rivero F."/>
            <person name="John U."/>
            <person name="Schleicher M."/>
            <person name="Eichinger L."/>
            <person name="Platzer M."/>
            <person name="Noegel A.A."/>
            <person name="Schaap P."/>
            <person name="Gloeckner G."/>
        </authorList>
    </citation>
    <scope>NUCLEOTIDE SEQUENCE [LARGE SCALE GENOMIC DNA]</scope>
    <source>
        <strain evidence="10">ATCC 26659 / Pp 5 / PN500</strain>
    </source>
</reference>
<feature type="signal peptide" evidence="8">
    <location>
        <begin position="1"/>
        <end position="19"/>
    </location>
</feature>
<dbReference type="SUPFAM" id="SSF100934">
    <property type="entry name" value="Heat shock protein 70kD (HSP70), C-terminal subdomain"/>
    <property type="match status" value="1"/>
</dbReference>
<feature type="region of interest" description="Disordered" evidence="7">
    <location>
        <begin position="558"/>
        <end position="603"/>
    </location>
</feature>
<evidence type="ECO:0000256" key="6">
    <source>
        <dbReference type="ARBA" id="ARBA00023186"/>
    </source>
</evidence>
<feature type="compositionally biased region" description="Low complexity" evidence="7">
    <location>
        <begin position="459"/>
        <end position="471"/>
    </location>
</feature>
<dbReference type="FunFam" id="3.90.640.10:FF:000004">
    <property type="entry name" value="Heat shock 70 kDa protein 4"/>
    <property type="match status" value="1"/>
</dbReference>
<feature type="region of interest" description="Disordered" evidence="7">
    <location>
        <begin position="818"/>
        <end position="920"/>
    </location>
</feature>
<keyword evidence="3" id="KW-0547">Nucleotide-binding</keyword>
<dbReference type="STRING" id="670386.D3BQN8"/>
<name>D3BQN8_HETP5</name>
<dbReference type="Gene3D" id="3.30.420.40">
    <property type="match status" value="2"/>
</dbReference>
<dbReference type="GO" id="GO:0034663">
    <property type="term" value="C:endoplasmic reticulum chaperone complex"/>
    <property type="evidence" value="ECO:0007669"/>
    <property type="project" value="TreeGrafter"/>
</dbReference>
<dbReference type="FunCoup" id="D3BQN8">
    <property type="interactions" value="323"/>
</dbReference>
<dbReference type="Gene3D" id="3.30.30.30">
    <property type="match status" value="1"/>
</dbReference>
<feature type="compositionally biased region" description="Polar residues" evidence="7">
    <location>
        <begin position="910"/>
        <end position="920"/>
    </location>
</feature>
<keyword evidence="10" id="KW-1185">Reference proteome</keyword>
<dbReference type="CDD" id="cd10230">
    <property type="entry name" value="ASKHA_NBD_HSP70_HYOU1"/>
    <property type="match status" value="1"/>
</dbReference>
<organism evidence="9 10">
    <name type="scientific">Heterostelium pallidum (strain ATCC 26659 / Pp 5 / PN500)</name>
    <name type="common">Cellular slime mold</name>
    <name type="synonym">Polysphondylium pallidum</name>
    <dbReference type="NCBI Taxonomy" id="670386"/>
    <lineage>
        <taxon>Eukaryota</taxon>
        <taxon>Amoebozoa</taxon>
        <taxon>Evosea</taxon>
        <taxon>Eumycetozoa</taxon>
        <taxon>Dictyostelia</taxon>
        <taxon>Acytosteliales</taxon>
        <taxon>Acytosteliaceae</taxon>
        <taxon>Heterostelium</taxon>
    </lineage>
</organism>
<dbReference type="GO" id="GO:0005788">
    <property type="term" value="C:endoplasmic reticulum lumen"/>
    <property type="evidence" value="ECO:0007669"/>
    <property type="project" value="UniProtKB-SubCell"/>
</dbReference>
<protein>
    <submittedName>
        <fullName evidence="9">Heat shock protein 70 family member</fullName>
    </submittedName>
</protein>
<dbReference type="RefSeq" id="XP_020428590.1">
    <property type="nucleotide sequence ID" value="XM_020581005.1"/>
</dbReference>
<dbReference type="GO" id="GO:0005524">
    <property type="term" value="F:ATP binding"/>
    <property type="evidence" value="ECO:0007669"/>
    <property type="project" value="UniProtKB-KW"/>
</dbReference>
<dbReference type="EMBL" id="ADBJ01000047">
    <property type="protein sequence ID" value="EFA76458.1"/>
    <property type="molecule type" value="Genomic_DNA"/>
</dbReference>
<evidence type="ECO:0000256" key="5">
    <source>
        <dbReference type="ARBA" id="ARBA00022840"/>
    </source>
</evidence>
<evidence type="ECO:0000256" key="4">
    <source>
        <dbReference type="ARBA" id="ARBA00022824"/>
    </source>
</evidence>
<proteinExistence type="predicted"/>
<dbReference type="InterPro" id="IPR029047">
    <property type="entry name" value="HSP70_peptide-bd_sf"/>
</dbReference>
<keyword evidence="5" id="KW-0067">ATP-binding</keyword>
<dbReference type="PANTHER" id="PTHR45639">
    <property type="entry name" value="HSC70CB, ISOFORM G-RELATED"/>
    <property type="match status" value="1"/>
</dbReference>
<evidence type="ECO:0000256" key="8">
    <source>
        <dbReference type="SAM" id="SignalP"/>
    </source>
</evidence>
<feature type="compositionally biased region" description="Low complexity" evidence="7">
    <location>
        <begin position="560"/>
        <end position="601"/>
    </location>
</feature>
<evidence type="ECO:0000313" key="10">
    <source>
        <dbReference type="Proteomes" id="UP000001396"/>
    </source>
</evidence>
<comment type="subcellular location">
    <subcellularLocation>
        <location evidence="1">Endoplasmic reticulum lumen</location>
    </subcellularLocation>
</comment>
<dbReference type="GO" id="GO:0030968">
    <property type="term" value="P:endoplasmic reticulum unfolded protein response"/>
    <property type="evidence" value="ECO:0007669"/>
    <property type="project" value="TreeGrafter"/>
</dbReference>
<dbReference type="Gene3D" id="3.90.640.10">
    <property type="entry name" value="Actin, Chain A, domain 4"/>
    <property type="match status" value="1"/>
</dbReference>
<feature type="region of interest" description="Disordered" evidence="7">
    <location>
        <begin position="437"/>
        <end position="474"/>
    </location>
</feature>
<dbReference type="PRINTS" id="PR00301">
    <property type="entry name" value="HEATSHOCK70"/>
</dbReference>
<keyword evidence="9" id="KW-0346">Stress response</keyword>
<dbReference type="SUPFAM" id="SSF53067">
    <property type="entry name" value="Actin-like ATPase domain"/>
    <property type="match status" value="2"/>
</dbReference>
<dbReference type="InterPro" id="IPR018181">
    <property type="entry name" value="Heat_shock_70_CS"/>
</dbReference>
<evidence type="ECO:0000256" key="2">
    <source>
        <dbReference type="ARBA" id="ARBA00022729"/>
    </source>
</evidence>
<dbReference type="PANTHER" id="PTHR45639:SF3">
    <property type="entry name" value="HYPOXIA UP-REGULATED PROTEIN 1"/>
    <property type="match status" value="1"/>
</dbReference>
<dbReference type="OMA" id="VNQQAHI"/>
<dbReference type="Proteomes" id="UP000001396">
    <property type="component" value="Unassembled WGS sequence"/>
</dbReference>
<dbReference type="GO" id="GO:0140662">
    <property type="term" value="F:ATP-dependent protein folding chaperone"/>
    <property type="evidence" value="ECO:0007669"/>
    <property type="project" value="InterPro"/>
</dbReference>
<keyword evidence="6" id="KW-0143">Chaperone</keyword>
<dbReference type="InParanoid" id="D3BQN8"/>
<evidence type="ECO:0000256" key="1">
    <source>
        <dbReference type="ARBA" id="ARBA00004319"/>
    </source>
</evidence>
<keyword evidence="4" id="KW-0256">Endoplasmic reticulum</keyword>
<sequence length="920" mass="103207">MLIDHLLLFLPGFISTSNASVIGIDLGTQSFKIGLISPGKYEMVLNEQSQRKTPHQVGWFREERVFGSDAFSLWVRNPKQVYSLYEPLVGTIYRDGILEEIGMGSLGYSVSNDTERNTFKVKYSDDVYYTPEELLAMTLRRIKELASNYIHGNVKECVIAIPPWLTSTQRQAVLDAASMSGLNVLSLVHSINAASLNFATDREFERNQTAIFYDMGAKSTKLSLVHFSSHTEVKNKKNRTVTNNVVKSMDWDENLGGLNFDMVIVEYLKAKLKKQDSSVDTDDLKLTIKLLKEASKMKETLSVNQQAHIFIGGIQGDTDFSSAITRTEFEELAAPLFERAVAPLKRIIEANGLNPSDIDFVELIGGCSRIPGVQAALKAYLKREVLDKHLNGDEAVASGATFYAASLSHYFRVKDIRLKDITPFGIDVKLVQQPQTVLSQQQQQDEQQVEQSNDDDESSPSSNSNSNNNSPVFFRKNNRINIKKSLTFYSNQSFSVNISYSDVQPSSIAYYTVSNIPVASDNLNFTGKPKITCSIRLNSNGMAILEKAEAEITVFTQRVKSTPSSSNSTSNSSSASTASADGTTTTEESTETKPTGESTPPVTELVSRVHRIPLNISVVYSVVQPLTREQLATMNVRLNQLDAKDKSLRDLRHEKNNIEAFIYETRDKLDSEEYQACSTPEERETFLADIDVTSQWLSDANDNSLEDIVEFQNQYRDIKKKGDKIFRRVSEKANIPGALEELQTLLTKLKPLVANLTKDMEKPEDAKRITDKVEQLEKWIKEKKSEFDSADFTKDLSFSSADIKFKFYDIEKTVKDQLKLKKRPPPKKPSTTTKPKDGKSSSSSNTANKEDVPPTTDNNTEDVPTNNNNEQTIDIEQQDQQDQQQQKEDTKNSMFDEDGGSEDDNENQPKKSTQNGHDEL</sequence>
<dbReference type="InterPro" id="IPR013126">
    <property type="entry name" value="Hsp_70_fam"/>
</dbReference>
<feature type="compositionally biased region" description="Low complexity" evidence="7">
    <location>
        <begin position="853"/>
        <end position="884"/>
    </location>
</feature>
<dbReference type="Gene3D" id="1.20.1270.10">
    <property type="match status" value="1"/>
</dbReference>
<evidence type="ECO:0000256" key="7">
    <source>
        <dbReference type="SAM" id="MobiDB-lite"/>
    </source>
</evidence>
<dbReference type="AlphaFoldDB" id="D3BQN8"/>
<dbReference type="InterPro" id="IPR043129">
    <property type="entry name" value="ATPase_NBD"/>
</dbReference>
<dbReference type="PROSITE" id="PS01036">
    <property type="entry name" value="HSP70_3"/>
    <property type="match status" value="1"/>
</dbReference>
<dbReference type="Pfam" id="PF00012">
    <property type="entry name" value="HSP70"/>
    <property type="match status" value="2"/>
</dbReference>
<comment type="caution">
    <text evidence="9">The sequence shown here is derived from an EMBL/GenBank/DDBJ whole genome shotgun (WGS) entry which is preliminary data.</text>
</comment>
<evidence type="ECO:0000256" key="3">
    <source>
        <dbReference type="ARBA" id="ARBA00022741"/>
    </source>
</evidence>
<evidence type="ECO:0000313" key="9">
    <source>
        <dbReference type="EMBL" id="EFA76458.1"/>
    </source>
</evidence>
<dbReference type="InterPro" id="IPR029048">
    <property type="entry name" value="HSP70_C_sf"/>
</dbReference>
<dbReference type="GeneID" id="31365695"/>
<dbReference type="Gene3D" id="2.60.34.10">
    <property type="entry name" value="Substrate Binding Domain Of DNAk, Chain A, domain 1"/>
    <property type="match status" value="1"/>
</dbReference>
<gene>
    <name evidence="9" type="ORF">PPL_10224</name>
</gene>
<feature type="chain" id="PRO_5003042433" evidence="8">
    <location>
        <begin position="20"/>
        <end position="920"/>
    </location>
</feature>